<dbReference type="RefSeq" id="XP_005536664.1">
    <property type="nucleotide sequence ID" value="XM_005536607.1"/>
</dbReference>
<feature type="transmembrane region" description="Helical" evidence="1">
    <location>
        <begin position="320"/>
        <end position="339"/>
    </location>
</feature>
<dbReference type="InterPro" id="IPR005804">
    <property type="entry name" value="FA_desaturase_dom"/>
</dbReference>
<proteinExistence type="predicted"/>
<accession>M1VHZ7</accession>
<dbReference type="KEGG" id="cme:CYME_CMK291C"/>
<feature type="transmembrane region" description="Helical" evidence="1">
    <location>
        <begin position="351"/>
        <end position="371"/>
    </location>
</feature>
<dbReference type="HOGENOM" id="CLU_033094_0_0_1"/>
<dbReference type="OrthoDB" id="1461976at2759"/>
<keyword evidence="1" id="KW-0812">Transmembrane</keyword>
<dbReference type="InterPro" id="IPR012171">
    <property type="entry name" value="Fatty_acid_desaturase"/>
</dbReference>
<dbReference type="GO" id="GO:0006629">
    <property type="term" value="P:lipid metabolic process"/>
    <property type="evidence" value="ECO:0007669"/>
    <property type="project" value="InterPro"/>
</dbReference>
<keyword evidence="1" id="KW-0472">Membrane</keyword>
<dbReference type="PANTHER" id="PTHR32100">
    <property type="entry name" value="OMEGA-6 FATTY ACID DESATURASE, CHLOROPLASTIC"/>
    <property type="match status" value="1"/>
</dbReference>
<evidence type="ECO:0000313" key="4">
    <source>
        <dbReference type="Proteomes" id="UP000007014"/>
    </source>
</evidence>
<sequence length="499" mass="55167">MNTSIYESRIRGEKSNDTVKQGTPEAKRCFSVGCSGRTGGVADACPHASTACGTMCASDQARSDAQACDKVLTDVSVLGGTGHQAMITNREFPSVKALLAAIPDECYERSFVRSSAYAAMSVLLTLACGWFGYTYLWNLQVGVVSRMAGWASLAKVGMLVLWALYAAVTGTIATGVWVIAHECGHGAFCSAAWLQDLIGFVLHSSLLVPYFSWQRSHAVHHARTNHLDEGETHVPHTANSVSGKTNLRIMHWIGDDAFGALNVFMHLVLGWPAYLLYGATGGPVRGLTNHFIPFSFGQGELQSVNETLPRPVSLYPGWRWKLRVLASDLGVLATLGLLYSWAQYDGPVRVCVVYGLPYLVTNMWLVLYTWLQHTDVDIPHYDSQHWSWNKGALLTVDRPYPKLIDFLHHHIGTTHVVHHVCSRIPHYHGKKATEALKKAFPEHYLYDPTPILQAIWRIGCNCVAVRQVGDLWVYTVSCGEEEMNERAVDNAVRKAQKTA</sequence>
<dbReference type="Pfam" id="PF00487">
    <property type="entry name" value="FA_desaturase"/>
    <property type="match status" value="1"/>
</dbReference>
<gene>
    <name evidence="3" type="ORF">CYME_CMK291C</name>
</gene>
<dbReference type="eggNOG" id="ENOG502QQNB">
    <property type="taxonomic scope" value="Eukaryota"/>
</dbReference>
<dbReference type="Gramene" id="CMK291CT">
    <property type="protein sequence ID" value="CMK291CT"/>
    <property type="gene ID" value="CMK291C"/>
</dbReference>
<reference evidence="3 4" key="2">
    <citation type="journal article" date="2007" name="BMC Biol.">
        <title>A 100%-complete sequence reveals unusually simple genomic features in the hot-spring red alga Cyanidioschyzon merolae.</title>
        <authorList>
            <person name="Nozaki H."/>
            <person name="Takano H."/>
            <person name="Misumi O."/>
            <person name="Terasawa K."/>
            <person name="Matsuzaki M."/>
            <person name="Maruyama S."/>
            <person name="Nishida K."/>
            <person name="Yagisawa F."/>
            <person name="Yoshida Y."/>
            <person name="Fujiwara T."/>
            <person name="Takio S."/>
            <person name="Tamura K."/>
            <person name="Chung S.J."/>
            <person name="Nakamura S."/>
            <person name="Kuroiwa H."/>
            <person name="Tanaka K."/>
            <person name="Sato N."/>
            <person name="Kuroiwa T."/>
        </authorList>
    </citation>
    <scope>NUCLEOTIDE SEQUENCE [LARGE SCALE GENOMIC DNA]</scope>
    <source>
        <strain evidence="3 4">10D</strain>
    </source>
</reference>
<feature type="domain" description="Fatty acid desaturase" evidence="2">
    <location>
        <begin position="162"/>
        <end position="446"/>
    </location>
</feature>
<feature type="transmembrane region" description="Helical" evidence="1">
    <location>
        <begin position="192"/>
        <end position="213"/>
    </location>
</feature>
<dbReference type="STRING" id="280699.M1VHZ7"/>
<dbReference type="OMA" id="DTVFVPW"/>
<protein>
    <submittedName>
        <fullName evidence="3">Delta12 fatty acid desaturase, chloroplast or ER</fullName>
    </submittedName>
</protein>
<reference evidence="3 4" key="1">
    <citation type="journal article" date="2004" name="Nature">
        <title>Genome sequence of the ultrasmall unicellular red alga Cyanidioschyzon merolae 10D.</title>
        <authorList>
            <person name="Matsuzaki M."/>
            <person name="Misumi O."/>
            <person name="Shin-i T."/>
            <person name="Maruyama S."/>
            <person name="Takahara M."/>
            <person name="Miyagishima S."/>
            <person name="Mori T."/>
            <person name="Nishida K."/>
            <person name="Yagisawa F."/>
            <person name="Nishida K."/>
            <person name="Yoshida Y."/>
            <person name="Nishimura Y."/>
            <person name="Nakao S."/>
            <person name="Kobayashi T."/>
            <person name="Momoyama Y."/>
            <person name="Higashiyama T."/>
            <person name="Minoda A."/>
            <person name="Sano M."/>
            <person name="Nomoto H."/>
            <person name="Oishi K."/>
            <person name="Hayashi H."/>
            <person name="Ohta F."/>
            <person name="Nishizaka S."/>
            <person name="Haga S."/>
            <person name="Miura S."/>
            <person name="Morishita T."/>
            <person name="Kabeya Y."/>
            <person name="Terasawa K."/>
            <person name="Suzuki Y."/>
            <person name="Ishii Y."/>
            <person name="Asakawa S."/>
            <person name="Takano H."/>
            <person name="Ohta N."/>
            <person name="Kuroiwa H."/>
            <person name="Tanaka K."/>
            <person name="Shimizu N."/>
            <person name="Sugano S."/>
            <person name="Sato N."/>
            <person name="Nozaki H."/>
            <person name="Ogasawara N."/>
            <person name="Kohara Y."/>
            <person name="Kuroiwa T."/>
        </authorList>
    </citation>
    <scope>NUCLEOTIDE SEQUENCE [LARGE SCALE GENOMIC DNA]</scope>
    <source>
        <strain evidence="3 4">10D</strain>
    </source>
</reference>
<evidence type="ECO:0000313" key="3">
    <source>
        <dbReference type="EMBL" id="BAM80628.1"/>
    </source>
</evidence>
<dbReference type="GeneID" id="16994286"/>
<feature type="transmembrane region" description="Helical" evidence="1">
    <location>
        <begin position="116"/>
        <end position="136"/>
    </location>
</feature>
<dbReference type="CDD" id="cd03507">
    <property type="entry name" value="Delta12-FADS-like"/>
    <property type="match status" value="1"/>
</dbReference>
<keyword evidence="1" id="KW-1133">Transmembrane helix</keyword>
<name>M1VHZ7_CYAM1</name>
<dbReference type="AlphaFoldDB" id="M1VHZ7"/>
<dbReference type="Proteomes" id="UP000007014">
    <property type="component" value="Chromosome 11"/>
</dbReference>
<feature type="transmembrane region" description="Helical" evidence="1">
    <location>
        <begin position="156"/>
        <end position="180"/>
    </location>
</feature>
<evidence type="ECO:0000256" key="1">
    <source>
        <dbReference type="SAM" id="Phobius"/>
    </source>
</evidence>
<dbReference type="GO" id="GO:0016491">
    <property type="term" value="F:oxidoreductase activity"/>
    <property type="evidence" value="ECO:0007669"/>
    <property type="project" value="InterPro"/>
</dbReference>
<keyword evidence="4" id="KW-1185">Reference proteome</keyword>
<dbReference type="EMBL" id="AP006493">
    <property type="protein sequence ID" value="BAM80628.1"/>
    <property type="molecule type" value="Genomic_DNA"/>
</dbReference>
<feature type="transmembrane region" description="Helical" evidence="1">
    <location>
        <begin position="257"/>
        <end position="277"/>
    </location>
</feature>
<evidence type="ECO:0000259" key="2">
    <source>
        <dbReference type="Pfam" id="PF00487"/>
    </source>
</evidence>
<organism evidence="3 4">
    <name type="scientific">Cyanidioschyzon merolae (strain NIES-3377 / 10D)</name>
    <name type="common">Unicellular red alga</name>
    <dbReference type="NCBI Taxonomy" id="280699"/>
    <lineage>
        <taxon>Eukaryota</taxon>
        <taxon>Rhodophyta</taxon>
        <taxon>Bangiophyceae</taxon>
        <taxon>Cyanidiales</taxon>
        <taxon>Cyanidiaceae</taxon>
        <taxon>Cyanidioschyzon</taxon>
    </lineage>
</organism>